<feature type="domain" description="LUD" evidence="1">
    <location>
        <begin position="62"/>
        <end position="240"/>
    </location>
</feature>
<dbReference type="Pfam" id="PF02589">
    <property type="entry name" value="LUD_dom"/>
    <property type="match status" value="1"/>
</dbReference>
<dbReference type="InterPro" id="IPR003741">
    <property type="entry name" value="LUD_dom"/>
</dbReference>
<sequence length="241" mass="26858">MAEQELTLLEQLEKESRAKQAKFIGGIAAKLGRQEIAKKPVHPFRGAPDFWTQLEWSQEERIERFMDNWQSVGGHAFHFATMEEAKQFIAERALELEAKHIIRQNQPELNELGLEEALPEVDIQVWNHNPAENWKAHAAGADIGLVVVDHAIAYTGTITVLSSQDKGRSVSLLPTVMMAIIPVERLKTRMGEVMTHFDGARREDLPAGIHFITGPSRSSDIENDLTIGVHGPGIVYALIVG</sequence>
<dbReference type="SUPFAM" id="SSF100950">
    <property type="entry name" value="NagB/RpiA/CoA transferase-like"/>
    <property type="match status" value="1"/>
</dbReference>
<organism evidence="2 3">
    <name type="scientific">Paenibacillus selenitireducens</name>
    <dbReference type="NCBI Taxonomy" id="1324314"/>
    <lineage>
        <taxon>Bacteria</taxon>
        <taxon>Bacillati</taxon>
        <taxon>Bacillota</taxon>
        <taxon>Bacilli</taxon>
        <taxon>Bacillales</taxon>
        <taxon>Paenibacillaceae</taxon>
        <taxon>Paenibacillus</taxon>
    </lineage>
</organism>
<name>A0A1T2XKU0_9BACL</name>
<evidence type="ECO:0000313" key="2">
    <source>
        <dbReference type="EMBL" id="OPA80490.1"/>
    </source>
</evidence>
<reference evidence="2 3" key="1">
    <citation type="submission" date="2017-01" db="EMBL/GenBank/DDBJ databases">
        <title>Genome analysis of Paenibacillus selenitrireducens ES3-24.</title>
        <authorList>
            <person name="Xu D."/>
            <person name="Yao R."/>
            <person name="Zheng S."/>
        </authorList>
    </citation>
    <scope>NUCLEOTIDE SEQUENCE [LARGE SCALE GENOMIC DNA]</scope>
    <source>
        <strain evidence="2 3">ES3-24</strain>
    </source>
</reference>
<protein>
    <submittedName>
        <fullName evidence="2">Lactate utilization protein C</fullName>
    </submittedName>
</protein>
<dbReference type="InterPro" id="IPR037171">
    <property type="entry name" value="NagB/RpiA_transferase-like"/>
</dbReference>
<evidence type="ECO:0000259" key="1">
    <source>
        <dbReference type="Pfam" id="PF02589"/>
    </source>
</evidence>
<dbReference type="PANTHER" id="PTHR43682:SF1">
    <property type="entry name" value="LACTATE UTILIZATION PROTEIN C"/>
    <property type="match status" value="1"/>
</dbReference>
<dbReference type="PANTHER" id="PTHR43682">
    <property type="entry name" value="LACTATE UTILIZATION PROTEIN C"/>
    <property type="match status" value="1"/>
</dbReference>
<dbReference type="AlphaFoldDB" id="A0A1T2XKU0"/>
<dbReference type="OrthoDB" id="9794157at2"/>
<gene>
    <name evidence="2" type="ORF">BVG16_07115</name>
</gene>
<comment type="caution">
    <text evidence="2">The sequence shown here is derived from an EMBL/GenBank/DDBJ whole genome shotgun (WGS) entry which is preliminary data.</text>
</comment>
<dbReference type="Proteomes" id="UP000190188">
    <property type="component" value="Unassembled WGS sequence"/>
</dbReference>
<dbReference type="EMBL" id="MSZX01000002">
    <property type="protein sequence ID" value="OPA80490.1"/>
    <property type="molecule type" value="Genomic_DNA"/>
</dbReference>
<dbReference type="RefSeq" id="WP_078497839.1">
    <property type="nucleotide sequence ID" value="NZ_MSZX01000002.1"/>
</dbReference>
<accession>A0A1T2XKU0</accession>
<evidence type="ECO:0000313" key="3">
    <source>
        <dbReference type="Proteomes" id="UP000190188"/>
    </source>
</evidence>
<proteinExistence type="predicted"/>
<dbReference type="Gene3D" id="3.40.50.10420">
    <property type="entry name" value="NagB/RpiA/CoA transferase-like"/>
    <property type="match status" value="1"/>
</dbReference>
<dbReference type="STRING" id="1324314.BVG16_07115"/>
<keyword evidence="3" id="KW-1185">Reference proteome</keyword>
<dbReference type="InterPro" id="IPR024185">
    <property type="entry name" value="FTHF_cligase-like_sf"/>
</dbReference>